<proteinExistence type="predicted"/>
<feature type="compositionally biased region" description="Polar residues" evidence="4">
    <location>
        <begin position="204"/>
        <end position="224"/>
    </location>
</feature>
<keyword evidence="6" id="KW-1185">Reference proteome</keyword>
<protein>
    <submittedName>
        <fullName evidence="5">Uncharacterized protein</fullName>
    </submittedName>
</protein>
<feature type="compositionally biased region" description="Polar residues" evidence="4">
    <location>
        <begin position="392"/>
        <end position="406"/>
    </location>
</feature>
<dbReference type="GO" id="GO:0015630">
    <property type="term" value="C:microtubule cytoskeleton"/>
    <property type="evidence" value="ECO:0007669"/>
    <property type="project" value="TreeGrafter"/>
</dbReference>
<accession>A0A423TLL3</accession>
<evidence type="ECO:0000256" key="3">
    <source>
        <dbReference type="ARBA" id="ARBA00022840"/>
    </source>
</evidence>
<reference evidence="5 6" key="2">
    <citation type="submission" date="2019-01" db="EMBL/GenBank/DDBJ databases">
        <title>The decoding of complex shrimp genome reveals the adaptation for benthos swimmer, frequently molting mechanism and breeding impact on genome.</title>
        <authorList>
            <person name="Sun Y."/>
            <person name="Gao Y."/>
            <person name="Yu Y."/>
        </authorList>
    </citation>
    <scope>NUCLEOTIDE SEQUENCE [LARGE SCALE GENOMIC DNA]</scope>
    <source>
        <tissue evidence="5">Muscle</tissue>
    </source>
</reference>
<dbReference type="PANTHER" id="PTHR45870:SF2">
    <property type="entry name" value="TUBULIN MONOGLYCYLASE TTLL3"/>
    <property type="match status" value="1"/>
</dbReference>
<feature type="compositionally biased region" description="Low complexity" evidence="4">
    <location>
        <begin position="364"/>
        <end position="378"/>
    </location>
</feature>
<feature type="region of interest" description="Disordered" evidence="4">
    <location>
        <begin position="110"/>
        <end position="139"/>
    </location>
</feature>
<comment type="caution">
    <text evidence="5">The sequence shown here is derived from an EMBL/GenBank/DDBJ whole genome shotgun (WGS) entry which is preliminary data.</text>
</comment>
<sequence>MKVAIPGRAIKMPENLGPGAPAQLSPLARTGKIPYNNIEMRPAIDYLSLGSGGHGPLQAPDDANAKEWRRTTKLYKKDLKAKGNIRPSTAVRRHVKKISEEFTMTQTKYENSVNTTSSSASKASEGKEKAGSKAASASISNKIPQSKFPKNVLSKISCTKCDTITGRKAPMAPLVSAAVVSSSKAPSKPAPILKAQGHKAHRASASSTSPKRIRDASSSPQKKASLSPPGSSPRPRLKHSYGRGSGGVGGLEVGLAPTNASVPKSPGKKREGAGVSPRSQQVSFEQIKKAKLFTEKAIMEGRVFSIFGYFPAIKDALKRRGWVEKIQHSVPYVNPHPNNCVCPHVGNASTASGAATSEGDQEGPASASESATSSPDAPCTGEGAAEAEAQLNGDTTEGPSLAESGTPSDASPQPPPPSLTSSFSSSSCSSSVESVAPAAKDAAKAPSPGESSPQSLAAGESESRNASPNQSQASDESSSVPGESRRDKEEPKDAEPAPEPYNPYVEYQLSNTDLPLVARLLRNVEPNLLWTWTRDSISFKHLSREQLVNRFPNTPFTTKLLTFPHPPLLPLSSFTSLPFPTSHSYSSLPFLSSCIPLSPSSFPAFSLSSLSRISDSLLFPFLFSPRFPLPHLPFPSSLLPPPPTSFIYLPSSFTYFSSLSYLSLPLTSHLRFLSSQLIPFSPSPSSHFPLSHLLLLPHPPPSLLPLSPSHNPPPPHLPTLYLPLLLHPPLPPPPQHDLHFPQF</sequence>
<reference evidence="5 6" key="1">
    <citation type="submission" date="2018-04" db="EMBL/GenBank/DDBJ databases">
        <authorList>
            <person name="Zhang X."/>
            <person name="Yuan J."/>
            <person name="Li F."/>
            <person name="Xiang J."/>
        </authorList>
    </citation>
    <scope>NUCLEOTIDE SEQUENCE [LARGE SCALE GENOMIC DNA]</scope>
    <source>
        <tissue evidence="5">Muscle</tissue>
    </source>
</reference>
<dbReference type="PANTHER" id="PTHR45870">
    <property type="entry name" value="TUBULIN MONOGLYCYLASE TTLL3"/>
    <property type="match status" value="1"/>
</dbReference>
<feature type="region of interest" description="Disordered" evidence="4">
    <location>
        <begin position="350"/>
        <end position="504"/>
    </location>
</feature>
<evidence type="ECO:0000256" key="1">
    <source>
        <dbReference type="ARBA" id="ARBA00022598"/>
    </source>
</evidence>
<feature type="compositionally biased region" description="Gly residues" evidence="4">
    <location>
        <begin position="243"/>
        <end position="252"/>
    </location>
</feature>
<dbReference type="Proteomes" id="UP000283509">
    <property type="component" value="Unassembled WGS sequence"/>
</dbReference>
<feature type="compositionally biased region" description="Polar residues" evidence="4">
    <location>
        <begin position="464"/>
        <end position="481"/>
    </location>
</feature>
<dbReference type="AlphaFoldDB" id="A0A423TLL3"/>
<evidence type="ECO:0000256" key="4">
    <source>
        <dbReference type="SAM" id="MobiDB-lite"/>
    </source>
</evidence>
<keyword evidence="2" id="KW-0547">Nucleotide-binding</keyword>
<feature type="compositionally biased region" description="Low complexity" evidence="4">
    <location>
        <begin position="419"/>
        <end position="446"/>
    </location>
</feature>
<organism evidence="5 6">
    <name type="scientific">Penaeus vannamei</name>
    <name type="common">Whiteleg shrimp</name>
    <name type="synonym">Litopenaeus vannamei</name>
    <dbReference type="NCBI Taxonomy" id="6689"/>
    <lineage>
        <taxon>Eukaryota</taxon>
        <taxon>Metazoa</taxon>
        <taxon>Ecdysozoa</taxon>
        <taxon>Arthropoda</taxon>
        <taxon>Crustacea</taxon>
        <taxon>Multicrustacea</taxon>
        <taxon>Malacostraca</taxon>
        <taxon>Eumalacostraca</taxon>
        <taxon>Eucarida</taxon>
        <taxon>Decapoda</taxon>
        <taxon>Dendrobranchiata</taxon>
        <taxon>Penaeoidea</taxon>
        <taxon>Penaeidae</taxon>
        <taxon>Penaeus</taxon>
    </lineage>
</organism>
<keyword evidence="3" id="KW-0067">ATP-binding</keyword>
<feature type="compositionally biased region" description="Basic and acidic residues" evidence="4">
    <location>
        <begin position="483"/>
        <end position="495"/>
    </location>
</feature>
<feature type="region of interest" description="Disordered" evidence="4">
    <location>
        <begin position="183"/>
        <end position="282"/>
    </location>
</feature>
<feature type="non-terminal residue" evidence="5">
    <location>
        <position position="743"/>
    </location>
</feature>
<name>A0A423TLL3_PENVA</name>
<feature type="compositionally biased region" description="Low complexity" evidence="4">
    <location>
        <begin position="183"/>
        <end position="195"/>
    </location>
</feature>
<evidence type="ECO:0000313" key="5">
    <source>
        <dbReference type="EMBL" id="ROT77346.1"/>
    </source>
</evidence>
<dbReference type="InterPro" id="IPR051437">
    <property type="entry name" value="TTLL_monoglycylase"/>
</dbReference>
<gene>
    <name evidence="5" type="ORF">C7M84_004017</name>
</gene>
<dbReference type="EMBL" id="QCYY01001537">
    <property type="protein sequence ID" value="ROT77346.1"/>
    <property type="molecule type" value="Genomic_DNA"/>
</dbReference>
<evidence type="ECO:0000313" key="6">
    <source>
        <dbReference type="Proteomes" id="UP000283509"/>
    </source>
</evidence>
<dbReference type="GO" id="GO:0005524">
    <property type="term" value="F:ATP binding"/>
    <property type="evidence" value="ECO:0007669"/>
    <property type="project" value="UniProtKB-KW"/>
</dbReference>
<evidence type="ECO:0000256" key="2">
    <source>
        <dbReference type="ARBA" id="ARBA00022741"/>
    </source>
</evidence>
<dbReference type="OrthoDB" id="202825at2759"/>
<dbReference type="GO" id="GO:0070736">
    <property type="term" value="F:protein-glycine ligase activity, initiating"/>
    <property type="evidence" value="ECO:0007669"/>
    <property type="project" value="TreeGrafter"/>
</dbReference>
<keyword evidence="1" id="KW-0436">Ligase</keyword>